<sequence>MKTVWPLGLMQTYGESIEFAVIWGYVSEKKGLALWTAGGTLVAGFSIALMDLLVVSGMGEAVFQQMMYPGFALLKLSNMNYLDNLDAIGIIYLVVNAFIKMSLHLFTAAVCLRDLVGGKVQRTGKGKIKPAPLSVLFCIHRFKFEIQPNKIYDRLSIYKLVERNAKEEPDGRILE</sequence>
<gene>
    <name evidence="2" type="ORF">DFP94_10455</name>
</gene>
<feature type="transmembrane region" description="Helical" evidence="1">
    <location>
        <begin position="32"/>
        <end position="54"/>
    </location>
</feature>
<evidence type="ECO:0000313" key="2">
    <source>
        <dbReference type="EMBL" id="RCX19604.1"/>
    </source>
</evidence>
<keyword evidence="1" id="KW-0472">Membrane</keyword>
<dbReference type="Proteomes" id="UP000253090">
    <property type="component" value="Unassembled WGS sequence"/>
</dbReference>
<feature type="transmembrane region" description="Helical" evidence="1">
    <location>
        <begin position="88"/>
        <end position="112"/>
    </location>
</feature>
<reference evidence="2 3" key="1">
    <citation type="submission" date="2018-07" db="EMBL/GenBank/DDBJ databases">
        <title>Genomic Encyclopedia of Type Strains, Phase III (KMG-III): the genomes of soil and plant-associated and newly described type strains.</title>
        <authorList>
            <person name="Whitman W."/>
        </authorList>
    </citation>
    <scope>NUCLEOTIDE SEQUENCE [LARGE SCALE GENOMIC DNA]</scope>
    <source>
        <strain evidence="2 3">CECT 8333</strain>
    </source>
</reference>
<dbReference type="AlphaFoldDB" id="A0A369BIS8"/>
<organism evidence="2 3">
    <name type="scientific">Fontibacillus phaseoli</name>
    <dbReference type="NCBI Taxonomy" id="1416533"/>
    <lineage>
        <taxon>Bacteria</taxon>
        <taxon>Bacillati</taxon>
        <taxon>Bacillota</taxon>
        <taxon>Bacilli</taxon>
        <taxon>Bacillales</taxon>
        <taxon>Paenibacillaceae</taxon>
        <taxon>Fontibacillus</taxon>
    </lineage>
</organism>
<dbReference type="GO" id="GO:0016020">
    <property type="term" value="C:membrane"/>
    <property type="evidence" value="ECO:0007669"/>
    <property type="project" value="InterPro"/>
</dbReference>
<keyword evidence="1" id="KW-1133">Transmembrane helix</keyword>
<name>A0A369BIS8_9BACL</name>
<dbReference type="EMBL" id="QPJW01000004">
    <property type="protein sequence ID" value="RCX19604.1"/>
    <property type="molecule type" value="Genomic_DNA"/>
</dbReference>
<comment type="caution">
    <text evidence="2">The sequence shown here is derived from an EMBL/GenBank/DDBJ whole genome shotgun (WGS) entry which is preliminary data.</text>
</comment>
<keyword evidence="3" id="KW-1185">Reference proteome</keyword>
<keyword evidence="1" id="KW-0812">Transmembrane</keyword>
<dbReference type="InterPro" id="IPR004761">
    <property type="entry name" value="Spore_GerAB"/>
</dbReference>
<evidence type="ECO:0000313" key="3">
    <source>
        <dbReference type="Proteomes" id="UP000253090"/>
    </source>
</evidence>
<dbReference type="Pfam" id="PF03845">
    <property type="entry name" value="Spore_permease"/>
    <property type="match status" value="1"/>
</dbReference>
<accession>A0A369BIS8</accession>
<dbReference type="GO" id="GO:0009847">
    <property type="term" value="P:spore germination"/>
    <property type="evidence" value="ECO:0007669"/>
    <property type="project" value="InterPro"/>
</dbReference>
<evidence type="ECO:0000256" key="1">
    <source>
        <dbReference type="SAM" id="Phobius"/>
    </source>
</evidence>
<proteinExistence type="predicted"/>
<protein>
    <submittedName>
        <fullName evidence="2">Spore germination protein</fullName>
    </submittedName>
</protein>